<evidence type="ECO:0000256" key="2">
    <source>
        <dbReference type="SAM" id="SignalP"/>
    </source>
</evidence>
<dbReference type="Gene3D" id="2.60.40.2380">
    <property type="match status" value="1"/>
</dbReference>
<keyword evidence="1" id="KW-0472">Membrane</keyword>
<dbReference type="Proteomes" id="UP000575083">
    <property type="component" value="Unassembled WGS sequence"/>
</dbReference>
<dbReference type="InterPro" id="IPR011622">
    <property type="entry name" value="7TMR_DISM_rcpt_extracell_dom2"/>
</dbReference>
<evidence type="ECO:0000259" key="3">
    <source>
        <dbReference type="PROSITE" id="PS50887"/>
    </source>
</evidence>
<dbReference type="Gene3D" id="3.30.70.270">
    <property type="match status" value="1"/>
</dbReference>
<organism evidence="4 5">
    <name type="scientific">Acidovorax soli</name>
    <dbReference type="NCBI Taxonomy" id="592050"/>
    <lineage>
        <taxon>Bacteria</taxon>
        <taxon>Pseudomonadati</taxon>
        <taxon>Pseudomonadota</taxon>
        <taxon>Betaproteobacteria</taxon>
        <taxon>Burkholderiales</taxon>
        <taxon>Comamonadaceae</taxon>
        <taxon>Acidovorax</taxon>
    </lineage>
</organism>
<protein>
    <submittedName>
        <fullName evidence="4">Diguanylate cyclase (GGDEF)-like protein</fullName>
    </submittedName>
</protein>
<dbReference type="EMBL" id="JACHLK010000003">
    <property type="protein sequence ID" value="MBB6559138.1"/>
    <property type="molecule type" value="Genomic_DNA"/>
</dbReference>
<dbReference type="InterPro" id="IPR000160">
    <property type="entry name" value="GGDEF_dom"/>
</dbReference>
<dbReference type="InterPro" id="IPR043128">
    <property type="entry name" value="Rev_trsase/Diguanyl_cyclase"/>
</dbReference>
<dbReference type="InterPro" id="IPR029787">
    <property type="entry name" value="Nucleotide_cyclase"/>
</dbReference>
<keyword evidence="1" id="KW-1133">Transmembrane helix</keyword>
<feature type="chain" id="PRO_5030950368" evidence="2">
    <location>
        <begin position="18"/>
        <end position="578"/>
    </location>
</feature>
<sequence length="578" mass="62812">MAWLALALLWPVLSAAATPATQPLVLVDQQPSVNAWPHVRMLPDASRHLGVQHMLARLPEFTPPTGAEGTLGVRQDAVWLHLPLSVAQAPAHPWILSIDYPVLNEVDVYLTENGAVVQQALMGNLRPFSDRPLRGRTPSMMLNLQPGQQYDLLVRVRTGGAMIVPLVLSKAPVLLPQALREQMLQGLLAGLALCLVVYSLNQWVSQREKLFLFYALLVTGSAGFSIQFFGIGSQFLWSDNHWMEVHAASAAGLLALAASFLFMGHALAGDQARSRFLALMHGGATLCGLVGIAFLTDLIDTRQATAFLSLFGPLPSLLSLPLAIKRVRQGDTVSATLLAAWLAYFVAAAVMVGLVQGWAPLSFWTLHSFQIGATVDMLLFLRVLALRTDALRAATDDALRERDAMRALAYTDALTGLPNRRGLQLALNSAISLCAPNRLVAVYLLDLDGFKPINDLHGHDVGDDLLVAVSHRLQDHVRRKTDVVARLGGDEFIIMAADLLRAEQAEDLGNALLHAFREPFVMSHLQMHVGLTIGYALAPIDAAEPRELIRLADAAMYKGKQSGKHCLIRNDASMALTA</sequence>
<feature type="transmembrane region" description="Helical" evidence="1">
    <location>
        <begin position="305"/>
        <end position="324"/>
    </location>
</feature>
<accession>A0A7X0U8M9</accession>
<dbReference type="RefSeq" id="WP_184856576.1">
    <property type="nucleotide sequence ID" value="NZ_JACHLK010000003.1"/>
</dbReference>
<dbReference type="InterPro" id="IPR052163">
    <property type="entry name" value="DGC-Regulatory_Protein"/>
</dbReference>
<feature type="transmembrane region" description="Helical" evidence="1">
    <location>
        <begin position="276"/>
        <end position="299"/>
    </location>
</feature>
<dbReference type="PANTHER" id="PTHR46663:SF2">
    <property type="entry name" value="GGDEF DOMAIN-CONTAINING PROTEIN"/>
    <property type="match status" value="1"/>
</dbReference>
<name>A0A7X0U8M9_9BURK</name>
<dbReference type="SMART" id="SM00267">
    <property type="entry name" value="GGDEF"/>
    <property type="match status" value="1"/>
</dbReference>
<feature type="transmembrane region" description="Helical" evidence="1">
    <location>
        <begin position="336"/>
        <end position="358"/>
    </location>
</feature>
<evidence type="ECO:0000313" key="4">
    <source>
        <dbReference type="EMBL" id="MBB6559138.1"/>
    </source>
</evidence>
<keyword evidence="5" id="KW-1185">Reference proteome</keyword>
<dbReference type="PANTHER" id="PTHR46663">
    <property type="entry name" value="DIGUANYLATE CYCLASE DGCT-RELATED"/>
    <property type="match status" value="1"/>
</dbReference>
<dbReference type="Pfam" id="PF07696">
    <property type="entry name" value="7TMR-DISMED2"/>
    <property type="match status" value="1"/>
</dbReference>
<evidence type="ECO:0000313" key="5">
    <source>
        <dbReference type="Proteomes" id="UP000575083"/>
    </source>
</evidence>
<keyword evidence="2" id="KW-0732">Signal</keyword>
<reference evidence="4 5" key="1">
    <citation type="submission" date="2020-08" db="EMBL/GenBank/DDBJ databases">
        <title>Functional genomics of gut bacteria from endangered species of beetles.</title>
        <authorList>
            <person name="Carlos-Shanley C."/>
        </authorList>
    </citation>
    <scope>NUCLEOTIDE SEQUENCE [LARGE SCALE GENOMIC DNA]</scope>
    <source>
        <strain evidence="4 5">S00198</strain>
    </source>
</reference>
<dbReference type="NCBIfam" id="TIGR00254">
    <property type="entry name" value="GGDEF"/>
    <property type="match status" value="1"/>
</dbReference>
<feature type="signal peptide" evidence="2">
    <location>
        <begin position="1"/>
        <end position="17"/>
    </location>
</feature>
<feature type="transmembrane region" description="Helical" evidence="1">
    <location>
        <begin position="212"/>
        <end position="233"/>
    </location>
</feature>
<keyword evidence="1" id="KW-0812">Transmembrane</keyword>
<gene>
    <name evidence="4" type="ORF">HNP48_001805</name>
</gene>
<feature type="transmembrane region" description="Helical" evidence="1">
    <location>
        <begin position="364"/>
        <end position="385"/>
    </location>
</feature>
<comment type="caution">
    <text evidence="4">The sequence shown here is derived from an EMBL/GenBank/DDBJ whole genome shotgun (WGS) entry which is preliminary data.</text>
</comment>
<dbReference type="AlphaFoldDB" id="A0A7X0U8M9"/>
<dbReference type="Pfam" id="PF07695">
    <property type="entry name" value="7TMR-DISM_7TM"/>
    <property type="match status" value="1"/>
</dbReference>
<feature type="transmembrane region" description="Helical" evidence="1">
    <location>
        <begin position="245"/>
        <end position="264"/>
    </location>
</feature>
<dbReference type="PROSITE" id="PS50887">
    <property type="entry name" value="GGDEF"/>
    <property type="match status" value="1"/>
</dbReference>
<evidence type="ECO:0000256" key="1">
    <source>
        <dbReference type="SAM" id="Phobius"/>
    </source>
</evidence>
<feature type="transmembrane region" description="Helical" evidence="1">
    <location>
        <begin position="183"/>
        <end position="200"/>
    </location>
</feature>
<feature type="domain" description="GGDEF" evidence="3">
    <location>
        <begin position="438"/>
        <end position="572"/>
    </location>
</feature>
<dbReference type="SUPFAM" id="SSF55073">
    <property type="entry name" value="Nucleotide cyclase"/>
    <property type="match status" value="1"/>
</dbReference>
<proteinExistence type="predicted"/>
<dbReference type="InterPro" id="IPR011623">
    <property type="entry name" value="7TMR_DISM_rcpt_extracell_dom1"/>
</dbReference>
<dbReference type="CDD" id="cd01949">
    <property type="entry name" value="GGDEF"/>
    <property type="match status" value="1"/>
</dbReference>
<dbReference type="Pfam" id="PF00990">
    <property type="entry name" value="GGDEF"/>
    <property type="match status" value="1"/>
</dbReference>